<proteinExistence type="predicted"/>
<accession>A0ABV2XLQ3</accession>
<organism evidence="2 3">
    <name type="scientific">Streptomyces olindensis</name>
    <dbReference type="NCBI Taxonomy" id="358823"/>
    <lineage>
        <taxon>Bacteria</taxon>
        <taxon>Bacillati</taxon>
        <taxon>Actinomycetota</taxon>
        <taxon>Actinomycetes</taxon>
        <taxon>Kitasatosporales</taxon>
        <taxon>Streptomycetaceae</taxon>
        <taxon>Streptomyces</taxon>
    </lineage>
</organism>
<evidence type="ECO:0000313" key="2">
    <source>
        <dbReference type="EMBL" id="MEU2264920.1"/>
    </source>
</evidence>
<evidence type="ECO:0000256" key="1">
    <source>
        <dbReference type="SAM" id="MobiDB-lite"/>
    </source>
</evidence>
<evidence type="ECO:0000313" key="3">
    <source>
        <dbReference type="Proteomes" id="UP001550603"/>
    </source>
</evidence>
<feature type="compositionally biased region" description="Low complexity" evidence="1">
    <location>
        <begin position="145"/>
        <end position="172"/>
    </location>
</feature>
<feature type="region of interest" description="Disordered" evidence="1">
    <location>
        <begin position="141"/>
        <end position="178"/>
    </location>
</feature>
<dbReference type="RefSeq" id="WP_359784236.1">
    <property type="nucleotide sequence ID" value="NZ_JBEYBN010000001.1"/>
</dbReference>
<keyword evidence="3" id="KW-1185">Reference proteome</keyword>
<name>A0ABV2XLQ3_9ACTN</name>
<dbReference type="EMBL" id="JBEYBN010000001">
    <property type="protein sequence ID" value="MEU2264920.1"/>
    <property type="molecule type" value="Genomic_DNA"/>
</dbReference>
<sequence>MRKTIALYTEPHVVEVGPYELEFEAEVMGDQFIDAYVELSEAQKAKGVDLENLNDADPAALRKTMRSLRIFLARQMLPESAELFLRLDVIKGGEVLQSFQDDAEAQAFAAEHLGAVVRDAVRLPTRAVAEILEFTVELYGGGSRPTSSFSGSAPRSRPGGTPGTGPSPSKASTRTRGR</sequence>
<gene>
    <name evidence="2" type="ORF">ABZ568_00400</name>
</gene>
<protein>
    <submittedName>
        <fullName evidence="2">Uncharacterized protein</fullName>
    </submittedName>
</protein>
<dbReference type="Proteomes" id="UP001550603">
    <property type="component" value="Unassembled WGS sequence"/>
</dbReference>
<comment type="caution">
    <text evidence="2">The sequence shown here is derived from an EMBL/GenBank/DDBJ whole genome shotgun (WGS) entry which is preliminary data.</text>
</comment>
<reference evidence="2 3" key="1">
    <citation type="submission" date="2024-06" db="EMBL/GenBank/DDBJ databases">
        <title>The Natural Products Discovery Center: Release of the First 8490 Sequenced Strains for Exploring Actinobacteria Biosynthetic Diversity.</title>
        <authorList>
            <person name="Kalkreuter E."/>
            <person name="Kautsar S.A."/>
            <person name="Yang D."/>
            <person name="Bader C.D."/>
            <person name="Teijaro C.N."/>
            <person name="Fluegel L."/>
            <person name="Davis C.M."/>
            <person name="Simpson J.R."/>
            <person name="Lauterbach L."/>
            <person name="Steele A.D."/>
            <person name="Gui C."/>
            <person name="Meng S."/>
            <person name="Li G."/>
            <person name="Viehrig K."/>
            <person name="Ye F."/>
            <person name="Su P."/>
            <person name="Kiefer A.F."/>
            <person name="Nichols A."/>
            <person name="Cepeda A.J."/>
            <person name="Yan W."/>
            <person name="Fan B."/>
            <person name="Jiang Y."/>
            <person name="Adhikari A."/>
            <person name="Zheng C.-J."/>
            <person name="Schuster L."/>
            <person name="Cowan T.M."/>
            <person name="Smanski M.J."/>
            <person name="Chevrette M.G."/>
            <person name="De Carvalho L.P.S."/>
            <person name="Shen B."/>
        </authorList>
    </citation>
    <scope>NUCLEOTIDE SEQUENCE [LARGE SCALE GENOMIC DNA]</scope>
    <source>
        <strain evidence="2 3">NPDC019583</strain>
    </source>
</reference>